<protein>
    <submittedName>
        <fullName evidence="2">Uncharacterized protein</fullName>
    </submittedName>
</protein>
<dbReference type="EMBL" id="RBAL01000013">
    <property type="protein sequence ID" value="RKN39535.1"/>
    <property type="molecule type" value="Genomic_DNA"/>
</dbReference>
<reference evidence="2 3" key="1">
    <citation type="journal article" date="2014" name="Int. J. Syst. Evol. Microbiol.">
        <title>Streptomyces hoynatensis sp. nov., isolated from deep marine sediment.</title>
        <authorList>
            <person name="Veyisoglu A."/>
            <person name="Sahin N."/>
        </authorList>
    </citation>
    <scope>NUCLEOTIDE SEQUENCE [LARGE SCALE GENOMIC DNA]</scope>
    <source>
        <strain evidence="2 3">KCTC 29097</strain>
    </source>
</reference>
<feature type="compositionally biased region" description="Basic and acidic residues" evidence="1">
    <location>
        <begin position="1"/>
        <end position="21"/>
    </location>
</feature>
<gene>
    <name evidence="2" type="ORF">D7294_21375</name>
</gene>
<dbReference type="RefSeq" id="WP_120682213.1">
    <property type="nucleotide sequence ID" value="NZ_RBAL01000013.1"/>
</dbReference>
<dbReference type="OrthoDB" id="5192396at2"/>
<organism evidence="2 3">
    <name type="scientific">Streptomyces hoynatensis</name>
    <dbReference type="NCBI Taxonomy" id="1141874"/>
    <lineage>
        <taxon>Bacteria</taxon>
        <taxon>Bacillati</taxon>
        <taxon>Actinomycetota</taxon>
        <taxon>Actinomycetes</taxon>
        <taxon>Kitasatosporales</taxon>
        <taxon>Streptomycetaceae</taxon>
        <taxon>Streptomyces</taxon>
    </lineage>
</organism>
<dbReference type="Proteomes" id="UP000272474">
    <property type="component" value="Unassembled WGS sequence"/>
</dbReference>
<sequence>MVRKKVEGNEEQRRAAAREAEQAGELPSARRTTTGASKQRAHVTRGSQGPEPPPYPGKQREQAVEATAERAEQPEMPPPGPGRMYQDRGPTAYGPEHARVFEAIGVAERRHGGEAVFASEIARTAELPVDRTIPILHDLVSEHRLVTELRGADTPDQGPRYEIRPGR</sequence>
<keyword evidence="3" id="KW-1185">Reference proteome</keyword>
<comment type="caution">
    <text evidence="2">The sequence shown here is derived from an EMBL/GenBank/DDBJ whole genome shotgun (WGS) entry which is preliminary data.</text>
</comment>
<evidence type="ECO:0000313" key="3">
    <source>
        <dbReference type="Proteomes" id="UP000272474"/>
    </source>
</evidence>
<accession>A0A3A9YU60</accession>
<dbReference type="AlphaFoldDB" id="A0A3A9YU60"/>
<feature type="region of interest" description="Disordered" evidence="1">
    <location>
        <begin position="1"/>
        <end position="93"/>
    </location>
</feature>
<name>A0A3A9YU60_9ACTN</name>
<evidence type="ECO:0000256" key="1">
    <source>
        <dbReference type="SAM" id="MobiDB-lite"/>
    </source>
</evidence>
<proteinExistence type="predicted"/>
<feature type="compositionally biased region" description="Basic and acidic residues" evidence="1">
    <location>
        <begin position="58"/>
        <end position="73"/>
    </location>
</feature>
<evidence type="ECO:0000313" key="2">
    <source>
        <dbReference type="EMBL" id="RKN39535.1"/>
    </source>
</evidence>